<dbReference type="PANTHER" id="PTHR12428:SF65">
    <property type="entry name" value="CYTOCHROME C OXIDASE ASSEMBLY PROTEIN COX18, MITOCHONDRIAL"/>
    <property type="match status" value="1"/>
</dbReference>
<gene>
    <name evidence="10" type="ORF">GFSPODELE1_LOCUS2065</name>
</gene>
<accession>A0ABP1CU65</accession>
<evidence type="ECO:0000259" key="9">
    <source>
        <dbReference type="Pfam" id="PF02096"/>
    </source>
</evidence>
<feature type="domain" description="Membrane insertase YidC/Oxa/ALB C-terminal" evidence="9">
    <location>
        <begin position="179"/>
        <end position="370"/>
    </location>
</feature>
<feature type="transmembrane region" description="Helical" evidence="8">
    <location>
        <begin position="179"/>
        <end position="199"/>
    </location>
</feature>
<dbReference type="PANTHER" id="PTHR12428">
    <property type="entry name" value="OXA1"/>
    <property type="match status" value="1"/>
</dbReference>
<evidence type="ECO:0000256" key="7">
    <source>
        <dbReference type="SAM" id="Coils"/>
    </source>
</evidence>
<dbReference type="Proteomes" id="UP001497453">
    <property type="component" value="Chromosome 10"/>
</dbReference>
<evidence type="ECO:0000313" key="10">
    <source>
        <dbReference type="EMBL" id="CAL1698243.1"/>
    </source>
</evidence>
<feature type="transmembrane region" description="Helical" evidence="8">
    <location>
        <begin position="300"/>
        <end position="318"/>
    </location>
</feature>
<comment type="similarity">
    <text evidence="2 6">Belongs to the OXA1/ALB3/YidC family.</text>
</comment>
<evidence type="ECO:0000256" key="3">
    <source>
        <dbReference type="ARBA" id="ARBA00022692"/>
    </source>
</evidence>
<evidence type="ECO:0000256" key="8">
    <source>
        <dbReference type="SAM" id="Phobius"/>
    </source>
</evidence>
<keyword evidence="3 6" id="KW-0812">Transmembrane</keyword>
<evidence type="ECO:0000313" key="11">
    <source>
        <dbReference type="Proteomes" id="UP001497453"/>
    </source>
</evidence>
<keyword evidence="11" id="KW-1185">Reference proteome</keyword>
<dbReference type="NCBIfam" id="TIGR03592">
    <property type="entry name" value="yidC_oxa1_cterm"/>
    <property type="match status" value="1"/>
</dbReference>
<feature type="transmembrane region" description="Helical" evidence="8">
    <location>
        <begin position="246"/>
        <end position="269"/>
    </location>
</feature>
<reference evidence="11" key="1">
    <citation type="submission" date="2024-04" db="EMBL/GenBank/DDBJ databases">
        <authorList>
            <person name="Shaw F."/>
            <person name="Minotto A."/>
        </authorList>
    </citation>
    <scope>NUCLEOTIDE SEQUENCE [LARGE SCALE GENOMIC DNA]</scope>
</reference>
<dbReference type="InterPro" id="IPR028055">
    <property type="entry name" value="YidC/Oxa/ALB_C"/>
</dbReference>
<keyword evidence="7" id="KW-0175">Coiled coil</keyword>
<dbReference type="CDD" id="cd20069">
    <property type="entry name" value="5TM_Oxa1-like"/>
    <property type="match status" value="1"/>
</dbReference>
<dbReference type="Pfam" id="PF02096">
    <property type="entry name" value="60KD_IMP"/>
    <property type="match status" value="1"/>
</dbReference>
<organism evidence="10 11">
    <name type="scientific">Somion occarium</name>
    <dbReference type="NCBI Taxonomy" id="3059160"/>
    <lineage>
        <taxon>Eukaryota</taxon>
        <taxon>Fungi</taxon>
        <taxon>Dikarya</taxon>
        <taxon>Basidiomycota</taxon>
        <taxon>Agaricomycotina</taxon>
        <taxon>Agaricomycetes</taxon>
        <taxon>Polyporales</taxon>
        <taxon>Cerrenaceae</taxon>
        <taxon>Somion</taxon>
    </lineage>
</organism>
<keyword evidence="5 8" id="KW-0472">Membrane</keyword>
<name>A0ABP1CU65_9APHY</name>
<evidence type="ECO:0000256" key="4">
    <source>
        <dbReference type="ARBA" id="ARBA00022989"/>
    </source>
</evidence>
<sequence>MLVGSATCASGRLRAPALLGARLPRHVNVSSHSRLLSSAVLQHARSSALRKDFYGLPGNARSYWWSSSKTPVDVSASTSPSTQSADALSNTLPISQPPPVESVAVVDSSVVSEASQASGTQTVVDGASIASDVISSVPAVLPSPMNYGDLAALGLISWSPAGVTRWGMEALHVSTGLPWGWTIVAATVLTRVVLFPFSVMQLRNTARMAPHQAEINALREELNQARGNKLAIQRAMLKQQMLNKKMGVNMLSVALTPFIQLPVTLGMFFGVKKLCDIGLEQLKTSGWEWLPNLTLADPTFILPIATTVVMNMQLSLGLRDMQASPAMPHMINLFRAISVLSIGFMINLPSGVLVYLLTSIISMSAQTAILRLAAVRRLLGIPVLTPGQGVKSASIKESIDFAKNWWRTQKREAEAKARAERRR</sequence>
<evidence type="ECO:0000256" key="5">
    <source>
        <dbReference type="ARBA" id="ARBA00023136"/>
    </source>
</evidence>
<dbReference type="EMBL" id="OZ037953">
    <property type="protein sequence ID" value="CAL1698243.1"/>
    <property type="molecule type" value="Genomic_DNA"/>
</dbReference>
<proteinExistence type="inferred from homology"/>
<evidence type="ECO:0000256" key="6">
    <source>
        <dbReference type="RuleBase" id="RU003945"/>
    </source>
</evidence>
<comment type="subcellular location">
    <subcellularLocation>
        <location evidence="1 6">Membrane</location>
        <topology evidence="1 6">Multi-pass membrane protein</topology>
    </subcellularLocation>
</comment>
<evidence type="ECO:0000256" key="1">
    <source>
        <dbReference type="ARBA" id="ARBA00004141"/>
    </source>
</evidence>
<feature type="coiled-coil region" evidence="7">
    <location>
        <begin position="208"/>
        <end position="235"/>
    </location>
</feature>
<protein>
    <recommendedName>
        <fullName evidence="9">Membrane insertase YidC/Oxa/ALB C-terminal domain-containing protein</fullName>
    </recommendedName>
</protein>
<dbReference type="InterPro" id="IPR001708">
    <property type="entry name" value="YidC/ALB3/OXA1/COX18"/>
</dbReference>
<evidence type="ECO:0000256" key="2">
    <source>
        <dbReference type="ARBA" id="ARBA00009877"/>
    </source>
</evidence>
<keyword evidence="4 8" id="KW-1133">Transmembrane helix</keyword>